<evidence type="ECO:0000313" key="1">
    <source>
        <dbReference type="EMBL" id="PIW07038.1"/>
    </source>
</evidence>
<accession>A0A2M7FM19</accession>
<dbReference type="Proteomes" id="UP000230556">
    <property type="component" value="Unassembled WGS sequence"/>
</dbReference>
<feature type="non-terminal residue" evidence="1">
    <location>
        <position position="1"/>
    </location>
</feature>
<proteinExistence type="predicted"/>
<protein>
    <submittedName>
        <fullName evidence="1">DUF3800 domain-containing protein</fullName>
    </submittedName>
</protein>
<reference evidence="2" key="1">
    <citation type="submission" date="2017-09" db="EMBL/GenBank/DDBJ databases">
        <title>Depth-based differentiation of microbial function through sediment-hosted aquifers and enrichment of novel symbionts in the deep terrestrial subsurface.</title>
        <authorList>
            <person name="Probst A.J."/>
            <person name="Ladd B."/>
            <person name="Jarett J.K."/>
            <person name="Geller-Mcgrath D.E."/>
            <person name="Sieber C.M.K."/>
            <person name="Emerson J.B."/>
            <person name="Anantharaman K."/>
            <person name="Thomas B.C."/>
            <person name="Malmstrom R."/>
            <person name="Stieglmeier M."/>
            <person name="Klingl A."/>
            <person name="Woyke T."/>
            <person name="Ryan C.M."/>
            <person name="Banfield J.F."/>
        </authorList>
    </citation>
    <scope>NUCLEOTIDE SEQUENCE [LARGE SCALE GENOMIC DNA]</scope>
</reference>
<sequence length="80" mass="9115">FNRKIIQNVQQVKSNQVTLVQITDILIGALSYKARNLPLQSAKGKLVEHIQSKSGYTLLSSTLYKESKFNVFFWDGKKNV</sequence>
<gene>
    <name evidence="1" type="ORF">COW38_03555</name>
</gene>
<organism evidence="1 2">
    <name type="scientific">Candidatus Collierbacteria bacterium CG17_big_fil_post_rev_8_21_14_2_50_45_7</name>
    <dbReference type="NCBI Taxonomy" id="1974536"/>
    <lineage>
        <taxon>Bacteria</taxon>
        <taxon>Candidatus Collieribacteriota</taxon>
    </lineage>
</organism>
<evidence type="ECO:0000313" key="2">
    <source>
        <dbReference type="Proteomes" id="UP000230556"/>
    </source>
</evidence>
<comment type="caution">
    <text evidence="1">The sequence shown here is derived from an EMBL/GenBank/DDBJ whole genome shotgun (WGS) entry which is preliminary data.</text>
</comment>
<name>A0A2M7FM19_9BACT</name>
<dbReference type="AlphaFoldDB" id="A0A2M7FM19"/>
<dbReference type="EMBL" id="PFFO01000155">
    <property type="protein sequence ID" value="PIW07038.1"/>
    <property type="molecule type" value="Genomic_DNA"/>
</dbReference>